<sequence>MTSKLSLWTVRPKPQPDELLSSWMVRAAEMSGQKLHSWCTDRWPGVQLWTRDLDLSAPPQIIADMTIRTAADPELARRTSLQAFEGVLHPAVDRSALARFIRPLGVYHRVRRGFGLWFCPACLSEDAKPYYRRTWRLVGFACCTRHGLVLVDRCPSCAAPVIPHRGGMIECHDCGTDLRTAECLIADASVLQLQHHCQRVLDGAPVQAAGLPDLHPMSFFALLNRLLMLMAAGPRRGRLLGTLDGLLAQPIIRHEEGVRKELRFLPPAVTHEAMRGVALLLRGWPYMFVGVMAEAGIWWSWATRDAKPNQLPFTYIEPVRRYLYTASAS</sequence>
<dbReference type="Pfam" id="PF06527">
    <property type="entry name" value="TniQ"/>
    <property type="match status" value="1"/>
</dbReference>
<keyword evidence="3" id="KW-1185">Reference proteome</keyword>
<dbReference type="GO" id="GO:0005840">
    <property type="term" value="C:ribosome"/>
    <property type="evidence" value="ECO:0007669"/>
    <property type="project" value="UniProtKB-KW"/>
</dbReference>
<keyword evidence="2" id="KW-0689">Ribosomal protein</keyword>
<dbReference type="EMBL" id="JACHNY010000001">
    <property type="protein sequence ID" value="MBB4616731.1"/>
    <property type="molecule type" value="Genomic_DNA"/>
</dbReference>
<reference evidence="2 3" key="1">
    <citation type="submission" date="2020-08" db="EMBL/GenBank/DDBJ databases">
        <title>Genomic Encyclopedia of Type Strains, Phase IV (KMG-IV): sequencing the most valuable type-strain genomes for metagenomic binning, comparative biology and taxonomic classification.</title>
        <authorList>
            <person name="Goeker M."/>
        </authorList>
    </citation>
    <scope>NUCLEOTIDE SEQUENCE [LARGE SCALE GENOMIC DNA]</scope>
    <source>
        <strain evidence="2 3">DSM 15867</strain>
    </source>
</reference>
<proteinExistence type="predicted"/>
<protein>
    <submittedName>
        <fullName evidence="2">Ribosomal protein L37AE/L43A</fullName>
    </submittedName>
</protein>
<keyword evidence="2" id="KW-0687">Ribonucleoprotein</keyword>
<evidence type="ECO:0000259" key="1">
    <source>
        <dbReference type="Pfam" id="PF06527"/>
    </source>
</evidence>
<organism evidence="2 3">
    <name type="scientific">Sphingomonas abaci</name>
    <dbReference type="NCBI Taxonomy" id="237611"/>
    <lineage>
        <taxon>Bacteria</taxon>
        <taxon>Pseudomonadati</taxon>
        <taxon>Pseudomonadota</taxon>
        <taxon>Alphaproteobacteria</taxon>
        <taxon>Sphingomonadales</taxon>
        <taxon>Sphingomonadaceae</taxon>
        <taxon>Sphingomonas</taxon>
    </lineage>
</organism>
<feature type="domain" description="TniQ" evidence="1">
    <location>
        <begin position="10"/>
        <end position="150"/>
    </location>
</feature>
<dbReference type="RefSeq" id="WP_184111760.1">
    <property type="nucleotide sequence ID" value="NZ_JACHNY010000001.1"/>
</dbReference>
<evidence type="ECO:0000313" key="3">
    <source>
        <dbReference type="Proteomes" id="UP000574769"/>
    </source>
</evidence>
<dbReference type="InterPro" id="IPR009492">
    <property type="entry name" value="TniQ"/>
</dbReference>
<dbReference type="Proteomes" id="UP000574769">
    <property type="component" value="Unassembled WGS sequence"/>
</dbReference>
<gene>
    <name evidence="2" type="ORF">GGQ96_000837</name>
</gene>
<dbReference type="AlphaFoldDB" id="A0A7W7AGU6"/>
<accession>A0A7W7AGU6</accession>
<evidence type="ECO:0000313" key="2">
    <source>
        <dbReference type="EMBL" id="MBB4616731.1"/>
    </source>
</evidence>
<comment type="caution">
    <text evidence="2">The sequence shown here is derived from an EMBL/GenBank/DDBJ whole genome shotgun (WGS) entry which is preliminary data.</text>
</comment>
<name>A0A7W7AGU6_9SPHN</name>